<evidence type="ECO:0000259" key="2">
    <source>
        <dbReference type="PROSITE" id="PS51773"/>
    </source>
</evidence>
<gene>
    <name evidence="3" type="ORF">QH73_0017630</name>
</gene>
<comment type="similarity">
    <text evidence="1">Belongs to the orange carotenoid-binding protein family.</text>
</comment>
<dbReference type="GO" id="GO:0031404">
    <property type="term" value="F:chloride ion binding"/>
    <property type="evidence" value="ECO:0007669"/>
    <property type="project" value="InterPro"/>
</dbReference>
<keyword evidence="1" id="KW-0793">Thylakoid</keyword>
<keyword evidence="1" id="KW-0605">Phycobilisome</keyword>
<dbReference type="GO" id="GO:0016037">
    <property type="term" value="P:light absorption"/>
    <property type="evidence" value="ECO:0007669"/>
    <property type="project" value="UniProtKB-UniRule"/>
</dbReference>
<organism evidence="3 4">
    <name type="scientific">Scytonema millei VB511283</name>
    <dbReference type="NCBI Taxonomy" id="1245923"/>
    <lineage>
        <taxon>Bacteria</taxon>
        <taxon>Bacillati</taxon>
        <taxon>Cyanobacteriota</taxon>
        <taxon>Cyanophyceae</taxon>
        <taxon>Nostocales</taxon>
        <taxon>Scytonemataceae</taxon>
        <taxon>Scytonema</taxon>
    </lineage>
</organism>
<keyword evidence="4" id="KW-1185">Reference proteome</keyword>
<protein>
    <submittedName>
        <fullName evidence="3">Orange carotenoid-binding protein</fullName>
    </submittedName>
</protein>
<keyword evidence="1" id="KW-0157">Chromophore</keyword>
<dbReference type="AlphaFoldDB" id="A0A9X5E6T2"/>
<dbReference type="OrthoDB" id="531081at2"/>
<dbReference type="PROSITE" id="PS51773">
    <property type="entry name" value="OCP_N"/>
    <property type="match status" value="1"/>
</dbReference>
<dbReference type="Pfam" id="PF09150">
    <property type="entry name" value="Carot_N"/>
    <property type="match status" value="2"/>
</dbReference>
<proteinExistence type="inferred from homology"/>
<dbReference type="InterPro" id="IPR036917">
    <property type="entry name" value="Orange_carotenoid-bd_N_sf"/>
</dbReference>
<keyword evidence="1" id="KW-0042">Antenna complex</keyword>
<dbReference type="RefSeq" id="WP_039716097.1">
    <property type="nucleotide sequence ID" value="NZ_JTJC03000005.1"/>
</dbReference>
<reference evidence="3 4" key="1">
    <citation type="journal article" date="2015" name="Genome Announc.">
        <title>Draft Genome Sequence of the Terrestrial Cyanobacterium Scytonema millei VB511283, Isolated from Eastern India.</title>
        <authorList>
            <person name="Sen D."/>
            <person name="Chandrababunaidu M.M."/>
            <person name="Singh D."/>
            <person name="Sanghi N."/>
            <person name="Ghorai A."/>
            <person name="Mishra G.P."/>
            <person name="Madduluri M."/>
            <person name="Adhikary S.P."/>
            <person name="Tripathy S."/>
        </authorList>
    </citation>
    <scope>NUCLEOTIDE SEQUENCE [LARGE SCALE GENOMIC DNA]</scope>
    <source>
        <strain evidence="3 4">VB511283</strain>
    </source>
</reference>
<dbReference type="InterPro" id="IPR015233">
    <property type="entry name" value="Orange_carotenoid-bd_N"/>
</dbReference>
<evidence type="ECO:0000313" key="3">
    <source>
        <dbReference type="EMBL" id="NHC36440.1"/>
    </source>
</evidence>
<accession>A0A9X5E6T2</accession>
<dbReference type="Gene3D" id="1.10.2090.10">
    <property type="entry name" value="Orange carotenoid-binding protein, N-terminal domain"/>
    <property type="match status" value="2"/>
</dbReference>
<dbReference type="EMBL" id="JTJC03000005">
    <property type="protein sequence ID" value="NHC36440.1"/>
    <property type="molecule type" value="Genomic_DNA"/>
</dbReference>
<comment type="caution">
    <text evidence="3">The sequence shown here is derived from an EMBL/GenBank/DDBJ whole genome shotgun (WGS) entry which is preliminary data.</text>
</comment>
<keyword evidence="1" id="KW-0472">Membrane</keyword>
<dbReference type="GO" id="GO:0030089">
    <property type="term" value="C:phycobilisome"/>
    <property type="evidence" value="ECO:0007669"/>
    <property type="project" value="UniProtKB-UniRule"/>
</dbReference>
<dbReference type="SUPFAM" id="SSF81930">
    <property type="entry name" value="Orange carotenoid protein, N-terminal domain"/>
    <property type="match status" value="1"/>
</dbReference>
<evidence type="ECO:0000313" key="4">
    <source>
        <dbReference type="Proteomes" id="UP000031532"/>
    </source>
</evidence>
<evidence type="ECO:0000256" key="1">
    <source>
        <dbReference type="PROSITE-ProRule" id="PRU01109"/>
    </source>
</evidence>
<name>A0A9X5E6T2_9CYAN</name>
<feature type="domain" description="OCP N-terminal" evidence="2">
    <location>
        <begin position="48"/>
        <end position="179"/>
    </location>
</feature>
<dbReference type="Proteomes" id="UP000031532">
    <property type="component" value="Unassembled WGS sequence"/>
</dbReference>
<sequence>MASTNVNDLKPLAKQFTSLDIDDQLGVMALIYIEIASSIPSDSLPTSSSDVQSIVGSVQKMSSEEQINALRDLLPANKTDQDETMLDPNPAKALPELLQGKSEVPTGEYGKLNPESKLAVWYLFAQKLGNGIVAIPSDYSPSAEAMQVFNSLKSMGQEQMANFVVKGMEELSSNITEPPKNAE</sequence>